<proteinExistence type="predicted"/>
<protein>
    <submittedName>
        <fullName evidence="1">Uncharacterized protein</fullName>
    </submittedName>
</protein>
<dbReference type="Proteomes" id="UP000490922">
    <property type="component" value="Unassembled WGS sequence"/>
</dbReference>
<keyword evidence="2" id="KW-1185">Reference proteome</keyword>
<accession>A0A7J5AHB9</accession>
<gene>
    <name evidence="1" type="ORF">F6464_06560</name>
</gene>
<dbReference type="EMBL" id="WAEM01000002">
    <property type="protein sequence ID" value="KAB1157001.1"/>
    <property type="molecule type" value="Genomic_DNA"/>
</dbReference>
<comment type="caution">
    <text evidence="1">The sequence shown here is derived from an EMBL/GenBank/DDBJ whole genome shotgun (WGS) entry which is preliminary data.</text>
</comment>
<dbReference type="AlphaFoldDB" id="A0A7J5AHB9"/>
<name>A0A7J5AHB9_9FLAO</name>
<dbReference type="OrthoDB" id="1251128at2"/>
<evidence type="ECO:0000313" key="1">
    <source>
        <dbReference type="EMBL" id="KAB1157001.1"/>
    </source>
</evidence>
<evidence type="ECO:0000313" key="2">
    <source>
        <dbReference type="Proteomes" id="UP000490922"/>
    </source>
</evidence>
<sequence>MKKIYFIIAIFFINISNGQVGINTVLPLSTLDINGNLSVKTVSLVGSSSVTLINNGVYISVNPTATDQEFKLPNPISFPGRVYFIRNISSSTAKITMEGTGVKFYFANSYANSSNQLYMYDSQNSNDHANGNGLRSCIVLSDGANWNVFTP</sequence>
<organism evidence="1 2">
    <name type="scientific">Flavobacterium luteum</name>
    <dbReference type="NCBI Taxonomy" id="2026654"/>
    <lineage>
        <taxon>Bacteria</taxon>
        <taxon>Pseudomonadati</taxon>
        <taxon>Bacteroidota</taxon>
        <taxon>Flavobacteriia</taxon>
        <taxon>Flavobacteriales</taxon>
        <taxon>Flavobacteriaceae</taxon>
        <taxon>Flavobacterium</taxon>
    </lineage>
</organism>
<reference evidence="1 2" key="1">
    <citation type="submission" date="2019-09" db="EMBL/GenBank/DDBJ databases">
        <title>Flavobacterium sp. nov., isolated from glacier ice.</title>
        <authorList>
            <person name="Liu Q."/>
        </authorList>
    </citation>
    <scope>NUCLEOTIDE SEQUENCE [LARGE SCALE GENOMIC DNA]</scope>
    <source>
        <strain evidence="1 2">NBRC 112527</strain>
    </source>
</reference>
<dbReference type="RefSeq" id="WP_151106995.1">
    <property type="nucleotide sequence ID" value="NZ_WAEM01000002.1"/>
</dbReference>